<gene>
    <name evidence="2" type="primary">Dyak\GE17873</name>
    <name evidence="2" type="synonym">dyak_GLEANR_19165</name>
    <name evidence="2" type="synonym">GE17873</name>
    <name evidence="2" type="ORF">Dyak_GE17873</name>
</gene>
<evidence type="ECO:0000256" key="1">
    <source>
        <dbReference type="SAM" id="MobiDB-lite"/>
    </source>
</evidence>
<organism evidence="2 3">
    <name type="scientific">Drosophila yakuba</name>
    <name type="common">Fruit fly</name>
    <dbReference type="NCBI Taxonomy" id="7245"/>
    <lineage>
        <taxon>Eukaryota</taxon>
        <taxon>Metazoa</taxon>
        <taxon>Ecdysozoa</taxon>
        <taxon>Arthropoda</taxon>
        <taxon>Hexapoda</taxon>
        <taxon>Insecta</taxon>
        <taxon>Pterygota</taxon>
        <taxon>Neoptera</taxon>
        <taxon>Endopterygota</taxon>
        <taxon>Diptera</taxon>
        <taxon>Brachycera</taxon>
        <taxon>Muscomorpha</taxon>
        <taxon>Ephydroidea</taxon>
        <taxon>Drosophilidae</taxon>
        <taxon>Drosophila</taxon>
        <taxon>Sophophora</taxon>
    </lineage>
</organism>
<feature type="region of interest" description="Disordered" evidence="1">
    <location>
        <begin position="162"/>
        <end position="218"/>
    </location>
</feature>
<evidence type="ECO:0000313" key="3">
    <source>
        <dbReference type="Proteomes" id="UP000002282"/>
    </source>
</evidence>
<keyword evidence="3" id="KW-1185">Reference proteome</keyword>
<dbReference type="AlphaFoldDB" id="B4PY27"/>
<accession>B4PY27</accession>
<sequence>MPNQSKVSPSGIKETRSSTHHEFLMQEQPQQPRGSKVASTQTQNSPWDMGDQLTGAQDSPWDVVDQVTGAQDSLPNMVDQYTQTTSTVVPALNRDGQFHGRVIELLRALNTVMAKKVMRVTGNPPREQLDERDRLDPSHLGLITSDQYDISLQLGSLIARMRVPTKEDPTGDLTAEPEQQPEPKPCGEPLAKRKKEEGSQAVSSSTSAGEDDEPNPEA</sequence>
<dbReference type="KEGG" id="dya:Dyak_GE17873"/>
<reference evidence="2 3" key="2">
    <citation type="journal article" date="2007" name="PLoS Biol.">
        <title>Principles of genome evolution in the Drosophila melanogaster species group.</title>
        <authorList>
            <person name="Ranz J.M."/>
            <person name="Maurin D."/>
            <person name="Chan Y.S."/>
            <person name="von Grotthuss M."/>
            <person name="Hillier L.W."/>
            <person name="Roote J."/>
            <person name="Ashburner M."/>
            <person name="Bergman C.M."/>
        </authorList>
    </citation>
    <scope>NUCLEOTIDE SEQUENCE [LARGE SCALE GENOMIC DNA]</scope>
    <source>
        <strain evidence="3">Tai18E2 / Tucson 14021-0261.01</strain>
    </source>
</reference>
<dbReference type="OMA" id="MRVPTKE"/>
<feature type="compositionally biased region" description="Acidic residues" evidence="1">
    <location>
        <begin position="209"/>
        <end position="218"/>
    </location>
</feature>
<feature type="compositionally biased region" description="Polar residues" evidence="1">
    <location>
        <begin position="27"/>
        <end position="46"/>
    </location>
</feature>
<dbReference type="Proteomes" id="UP000002282">
    <property type="component" value="Chromosome X"/>
</dbReference>
<protein>
    <submittedName>
        <fullName evidence="2">Uncharacterized protein, isoform A</fullName>
    </submittedName>
</protein>
<dbReference type="OrthoDB" id="7874731at2759"/>
<dbReference type="HOGENOM" id="CLU_1268119_0_0_1"/>
<feature type="region of interest" description="Disordered" evidence="1">
    <location>
        <begin position="1"/>
        <end position="58"/>
    </location>
</feature>
<dbReference type="EMBL" id="CM000162">
    <property type="protein sequence ID" value="EDX02999.1"/>
    <property type="molecule type" value="Genomic_DNA"/>
</dbReference>
<dbReference type="PhylomeDB" id="B4PY27"/>
<reference evidence="2 3" key="1">
    <citation type="journal article" date="2007" name="Nature">
        <title>Evolution of genes and genomes on the Drosophila phylogeny.</title>
        <authorList>
            <consortium name="Drosophila 12 Genomes Consortium"/>
            <person name="Clark A.G."/>
            <person name="Eisen M.B."/>
            <person name="Smith D.R."/>
            <person name="Bergman C.M."/>
            <person name="Oliver B."/>
            <person name="Markow T.A."/>
            <person name="Kaufman T.C."/>
            <person name="Kellis M."/>
            <person name="Gelbart W."/>
            <person name="Iyer V.N."/>
            <person name="Pollard D.A."/>
            <person name="Sackton T.B."/>
            <person name="Larracuente A.M."/>
            <person name="Singh N.D."/>
            <person name="Abad J.P."/>
            <person name="Abt D.N."/>
            <person name="Adryan B."/>
            <person name="Aguade M."/>
            <person name="Akashi H."/>
            <person name="Anderson W.W."/>
            <person name="Aquadro C.F."/>
            <person name="Ardell D.H."/>
            <person name="Arguello R."/>
            <person name="Artieri C.G."/>
            <person name="Barbash D.A."/>
            <person name="Barker D."/>
            <person name="Barsanti P."/>
            <person name="Batterham P."/>
            <person name="Batzoglou S."/>
            <person name="Begun D."/>
            <person name="Bhutkar A."/>
            <person name="Blanco E."/>
            <person name="Bosak S.A."/>
            <person name="Bradley R.K."/>
            <person name="Brand A.D."/>
            <person name="Brent M.R."/>
            <person name="Brooks A.N."/>
            <person name="Brown R.H."/>
            <person name="Butlin R.K."/>
            <person name="Caggese C."/>
            <person name="Calvi B.R."/>
            <person name="Bernardo de Carvalho A."/>
            <person name="Caspi A."/>
            <person name="Castrezana S."/>
            <person name="Celniker S.E."/>
            <person name="Chang J.L."/>
            <person name="Chapple C."/>
            <person name="Chatterji S."/>
            <person name="Chinwalla A."/>
            <person name="Civetta A."/>
            <person name="Clifton S.W."/>
            <person name="Comeron J.M."/>
            <person name="Costello J.C."/>
            <person name="Coyne J.A."/>
            <person name="Daub J."/>
            <person name="David R.G."/>
            <person name="Delcher A.L."/>
            <person name="Delehaunty K."/>
            <person name="Do C.B."/>
            <person name="Ebling H."/>
            <person name="Edwards K."/>
            <person name="Eickbush T."/>
            <person name="Evans J.D."/>
            <person name="Filipski A."/>
            <person name="Findeiss S."/>
            <person name="Freyhult E."/>
            <person name="Fulton L."/>
            <person name="Fulton R."/>
            <person name="Garcia A.C."/>
            <person name="Gardiner A."/>
            <person name="Garfield D.A."/>
            <person name="Garvin B.E."/>
            <person name="Gibson G."/>
            <person name="Gilbert D."/>
            <person name="Gnerre S."/>
            <person name="Godfrey J."/>
            <person name="Good R."/>
            <person name="Gotea V."/>
            <person name="Gravely B."/>
            <person name="Greenberg A.J."/>
            <person name="Griffiths-Jones S."/>
            <person name="Gross S."/>
            <person name="Guigo R."/>
            <person name="Gustafson E.A."/>
            <person name="Haerty W."/>
            <person name="Hahn M.W."/>
            <person name="Halligan D.L."/>
            <person name="Halpern A.L."/>
            <person name="Halter G.M."/>
            <person name="Han M.V."/>
            <person name="Heger A."/>
            <person name="Hillier L."/>
            <person name="Hinrichs A.S."/>
            <person name="Holmes I."/>
            <person name="Hoskins R.A."/>
            <person name="Hubisz M.J."/>
            <person name="Hultmark D."/>
            <person name="Huntley M.A."/>
            <person name="Jaffe D.B."/>
            <person name="Jagadeeshan S."/>
            <person name="Jeck W.R."/>
            <person name="Johnson J."/>
            <person name="Jones C.D."/>
            <person name="Jordan W.C."/>
            <person name="Karpen G.H."/>
            <person name="Kataoka E."/>
            <person name="Keightley P.D."/>
            <person name="Kheradpour P."/>
            <person name="Kirkness E.F."/>
            <person name="Koerich L.B."/>
            <person name="Kristiansen K."/>
            <person name="Kudrna D."/>
            <person name="Kulathinal R.J."/>
            <person name="Kumar S."/>
            <person name="Kwok R."/>
            <person name="Lander E."/>
            <person name="Langley C.H."/>
            <person name="Lapoint R."/>
            <person name="Lazzaro B.P."/>
            <person name="Lee S.J."/>
            <person name="Levesque L."/>
            <person name="Li R."/>
            <person name="Lin C.F."/>
            <person name="Lin M.F."/>
            <person name="Lindblad-Toh K."/>
            <person name="Llopart A."/>
            <person name="Long M."/>
            <person name="Low L."/>
            <person name="Lozovsky E."/>
            <person name="Lu J."/>
            <person name="Luo M."/>
            <person name="Machado C.A."/>
            <person name="Makalowski W."/>
            <person name="Marzo M."/>
            <person name="Matsuda M."/>
            <person name="Matzkin L."/>
            <person name="McAllister B."/>
            <person name="McBride C.S."/>
            <person name="McKernan B."/>
            <person name="McKernan K."/>
            <person name="Mendez-Lago M."/>
            <person name="Minx P."/>
            <person name="Mollenhauer M.U."/>
            <person name="Montooth K."/>
            <person name="Mount S.M."/>
            <person name="Mu X."/>
            <person name="Myers E."/>
            <person name="Negre B."/>
            <person name="Newfeld S."/>
            <person name="Nielsen R."/>
            <person name="Noor M.A."/>
            <person name="O'Grady P."/>
            <person name="Pachter L."/>
            <person name="Papaceit M."/>
            <person name="Parisi M.J."/>
            <person name="Parisi M."/>
            <person name="Parts L."/>
            <person name="Pedersen J.S."/>
            <person name="Pesole G."/>
            <person name="Phillippy A.M."/>
            <person name="Ponting C.P."/>
            <person name="Pop M."/>
            <person name="Porcelli D."/>
            <person name="Powell J.R."/>
            <person name="Prohaska S."/>
            <person name="Pruitt K."/>
            <person name="Puig M."/>
            <person name="Quesneville H."/>
            <person name="Ram K.R."/>
            <person name="Rand D."/>
            <person name="Rasmussen M.D."/>
            <person name="Reed L.K."/>
            <person name="Reenan R."/>
            <person name="Reily A."/>
            <person name="Remington K.A."/>
            <person name="Rieger T.T."/>
            <person name="Ritchie M.G."/>
            <person name="Robin C."/>
            <person name="Rogers Y.H."/>
            <person name="Rohde C."/>
            <person name="Rozas J."/>
            <person name="Rubenfield M.J."/>
            <person name="Ruiz A."/>
            <person name="Russo S."/>
            <person name="Salzberg S.L."/>
            <person name="Sanchez-Gracia A."/>
            <person name="Saranga D.J."/>
            <person name="Sato H."/>
            <person name="Schaeffer S.W."/>
            <person name="Schatz M.C."/>
            <person name="Schlenke T."/>
            <person name="Schwartz R."/>
            <person name="Segarra C."/>
            <person name="Singh R.S."/>
            <person name="Sirot L."/>
            <person name="Sirota M."/>
            <person name="Sisneros N.B."/>
            <person name="Smith C.D."/>
            <person name="Smith T.F."/>
            <person name="Spieth J."/>
            <person name="Stage D.E."/>
            <person name="Stark A."/>
            <person name="Stephan W."/>
            <person name="Strausberg R.L."/>
            <person name="Strempel S."/>
            <person name="Sturgill D."/>
            <person name="Sutton G."/>
            <person name="Sutton G.G."/>
            <person name="Tao W."/>
            <person name="Teichmann S."/>
            <person name="Tobari Y.N."/>
            <person name="Tomimura Y."/>
            <person name="Tsolas J.M."/>
            <person name="Valente V.L."/>
            <person name="Venter E."/>
            <person name="Venter J.C."/>
            <person name="Vicario S."/>
            <person name="Vieira F.G."/>
            <person name="Vilella A.J."/>
            <person name="Villasante A."/>
            <person name="Walenz B."/>
            <person name="Wang J."/>
            <person name="Wasserman M."/>
            <person name="Watts T."/>
            <person name="Wilson D."/>
            <person name="Wilson R.K."/>
            <person name="Wing R.A."/>
            <person name="Wolfner M.F."/>
            <person name="Wong A."/>
            <person name="Wong G.K."/>
            <person name="Wu C.I."/>
            <person name="Wu G."/>
            <person name="Yamamoto D."/>
            <person name="Yang H.P."/>
            <person name="Yang S.P."/>
            <person name="Yorke J.A."/>
            <person name="Yoshida K."/>
            <person name="Zdobnov E."/>
            <person name="Zhang P."/>
            <person name="Zhang Y."/>
            <person name="Zimin A.V."/>
            <person name="Baldwin J."/>
            <person name="Abdouelleil A."/>
            <person name="Abdulkadir J."/>
            <person name="Abebe A."/>
            <person name="Abera B."/>
            <person name="Abreu J."/>
            <person name="Acer S.C."/>
            <person name="Aftuck L."/>
            <person name="Alexander A."/>
            <person name="An P."/>
            <person name="Anderson E."/>
            <person name="Anderson S."/>
            <person name="Arachi H."/>
            <person name="Azer M."/>
            <person name="Bachantsang P."/>
            <person name="Barry A."/>
            <person name="Bayul T."/>
            <person name="Berlin A."/>
            <person name="Bessette D."/>
            <person name="Bloom T."/>
            <person name="Blye J."/>
            <person name="Boguslavskiy L."/>
            <person name="Bonnet C."/>
            <person name="Boukhgalter B."/>
            <person name="Bourzgui I."/>
            <person name="Brown A."/>
            <person name="Cahill P."/>
            <person name="Channer S."/>
            <person name="Cheshatsang Y."/>
            <person name="Chuda L."/>
            <person name="Citroen M."/>
            <person name="Collymore A."/>
            <person name="Cooke P."/>
            <person name="Costello M."/>
            <person name="D'Aco K."/>
            <person name="Daza R."/>
            <person name="De Haan G."/>
            <person name="DeGray S."/>
            <person name="DeMaso C."/>
            <person name="Dhargay N."/>
            <person name="Dooley K."/>
            <person name="Dooley E."/>
            <person name="Doricent M."/>
            <person name="Dorje P."/>
            <person name="Dorjee K."/>
            <person name="Dupes A."/>
            <person name="Elong R."/>
            <person name="Falk J."/>
            <person name="Farina A."/>
            <person name="Faro S."/>
            <person name="Ferguson D."/>
            <person name="Fisher S."/>
            <person name="Foley C.D."/>
            <person name="Franke A."/>
            <person name="Friedrich D."/>
            <person name="Gadbois L."/>
            <person name="Gearin G."/>
            <person name="Gearin C.R."/>
            <person name="Giannoukos G."/>
            <person name="Goode T."/>
            <person name="Graham J."/>
            <person name="Grandbois E."/>
            <person name="Grewal S."/>
            <person name="Gyaltsen K."/>
            <person name="Hafez N."/>
            <person name="Hagos B."/>
            <person name="Hall J."/>
            <person name="Henson C."/>
            <person name="Hollinger A."/>
            <person name="Honan T."/>
            <person name="Huard M.D."/>
            <person name="Hughes L."/>
            <person name="Hurhula B."/>
            <person name="Husby M.E."/>
            <person name="Kamat A."/>
            <person name="Kanga B."/>
            <person name="Kashin S."/>
            <person name="Khazanovich D."/>
            <person name="Kisner P."/>
            <person name="Lance K."/>
            <person name="Lara M."/>
            <person name="Lee W."/>
            <person name="Lennon N."/>
            <person name="Letendre F."/>
            <person name="LeVine R."/>
            <person name="Lipovsky A."/>
            <person name="Liu X."/>
            <person name="Liu J."/>
            <person name="Liu S."/>
            <person name="Lokyitsang T."/>
            <person name="Lokyitsang Y."/>
            <person name="Lubonja R."/>
            <person name="Lui A."/>
            <person name="MacDonald P."/>
            <person name="Magnisalis V."/>
            <person name="Maru K."/>
            <person name="Matthews C."/>
            <person name="McCusker W."/>
            <person name="McDonough S."/>
            <person name="Mehta T."/>
            <person name="Meldrim J."/>
            <person name="Meneus L."/>
            <person name="Mihai O."/>
            <person name="Mihalev A."/>
            <person name="Mihova T."/>
            <person name="Mittelman R."/>
            <person name="Mlenga V."/>
            <person name="Montmayeur A."/>
            <person name="Mulrain L."/>
            <person name="Navidi A."/>
            <person name="Naylor J."/>
            <person name="Negash T."/>
            <person name="Nguyen T."/>
            <person name="Nguyen N."/>
            <person name="Nicol R."/>
            <person name="Norbu C."/>
            <person name="Norbu N."/>
            <person name="Novod N."/>
            <person name="O'Neill B."/>
            <person name="Osman S."/>
            <person name="Markiewicz E."/>
            <person name="Oyono O.L."/>
            <person name="Patti C."/>
            <person name="Phunkhang P."/>
            <person name="Pierre F."/>
            <person name="Priest M."/>
            <person name="Raghuraman S."/>
            <person name="Rege F."/>
            <person name="Reyes R."/>
            <person name="Rise C."/>
            <person name="Rogov P."/>
            <person name="Ross K."/>
            <person name="Ryan E."/>
            <person name="Settipalli S."/>
            <person name="Shea T."/>
            <person name="Sherpa N."/>
            <person name="Shi L."/>
            <person name="Shih D."/>
            <person name="Sparrow T."/>
            <person name="Spaulding J."/>
            <person name="Stalker J."/>
            <person name="Stange-Thomann N."/>
            <person name="Stavropoulos S."/>
            <person name="Stone C."/>
            <person name="Strader C."/>
            <person name="Tesfaye S."/>
            <person name="Thomson T."/>
            <person name="Thoulutsang Y."/>
            <person name="Thoulutsang D."/>
            <person name="Topham K."/>
            <person name="Topping I."/>
            <person name="Tsamla T."/>
            <person name="Vassiliev H."/>
            <person name="Vo A."/>
            <person name="Wangchuk T."/>
            <person name="Wangdi T."/>
            <person name="Weiand M."/>
            <person name="Wilkinson J."/>
            <person name="Wilson A."/>
            <person name="Yadav S."/>
            <person name="Young G."/>
            <person name="Yu Q."/>
            <person name="Zembek L."/>
            <person name="Zhong D."/>
            <person name="Zimmer A."/>
            <person name="Zwirko Z."/>
            <person name="Jaffe D.B."/>
            <person name="Alvarez P."/>
            <person name="Brockman W."/>
            <person name="Butler J."/>
            <person name="Chin C."/>
            <person name="Gnerre S."/>
            <person name="Grabherr M."/>
            <person name="Kleber M."/>
            <person name="Mauceli E."/>
            <person name="MacCallum I."/>
        </authorList>
    </citation>
    <scope>NUCLEOTIDE SEQUENCE [LARGE SCALE GENOMIC DNA]</scope>
    <source>
        <strain evidence="3">Tai18E2 / Tucson 14021-0261.01</strain>
    </source>
</reference>
<evidence type="ECO:0000313" key="2">
    <source>
        <dbReference type="EMBL" id="EDX02999.1"/>
    </source>
</evidence>
<feature type="compositionally biased region" description="Basic and acidic residues" evidence="1">
    <location>
        <begin position="13"/>
        <end position="24"/>
    </location>
</feature>
<name>B4PY27_DROYA</name>
<proteinExistence type="predicted"/>